<reference evidence="2" key="1">
    <citation type="submission" date="2022-08" db="UniProtKB">
        <authorList>
            <consortium name="EnsemblMetazoa"/>
        </authorList>
    </citation>
    <scope>IDENTIFICATION</scope>
    <source>
        <strain evidence="2">05x7-T-G4-1.051#20</strain>
    </source>
</reference>
<evidence type="ECO:0000256" key="1">
    <source>
        <dbReference type="SAM" id="Phobius"/>
    </source>
</evidence>
<sequence length="298" mass="33681">MNSFLTSCEVFLFKMDKVFSFVFLSLMAGCVSGLNSERYIPQHCKMVNPNTPCVCKDEYGNYVDLRPLAWKNRTARFMDHPPADDDGHVYSFNPCYGFLEKSLNDTSGCLNVASCRVNKARTEFVDIGIQQGAVFGHFDNGNLSLTYISKDKKRTTILSLYCDMNQEKSTLRAVGDMGRFYWLQLRSQHCCPMNESTIQAYLGNNLTLGADEAGNITRVPQPPTVPSPGVVTITHRPSPDTKDLRKITLLLTGILIMCSGILLVLVGGLFWQYLRRKPYSQYTMIPTEDILENQKYPY</sequence>
<protein>
    <submittedName>
        <fullName evidence="2">Uncharacterized protein</fullName>
    </submittedName>
</protein>
<accession>A0A8W8MJ98</accession>
<dbReference type="InterPro" id="IPR009011">
    <property type="entry name" value="Man6P_isomerase_rcpt-bd_dom_sf"/>
</dbReference>
<name>A0A8W8MJ98_MAGGI</name>
<dbReference type="GO" id="GO:0000139">
    <property type="term" value="C:Golgi membrane"/>
    <property type="evidence" value="ECO:0007669"/>
    <property type="project" value="UniProtKB-SubCell"/>
</dbReference>
<dbReference type="PANTHER" id="PTHR15071">
    <property type="entry name" value="MANNOSE-6-PHOSPHATE RECEPTOR FAMILY MEMBER"/>
    <property type="match status" value="1"/>
</dbReference>
<dbReference type="PANTHER" id="PTHR15071:SF0">
    <property type="entry name" value="MANNOSE 6-PHOSPHATE RECEPTOR-LIKE PROTEIN 1"/>
    <property type="match status" value="1"/>
</dbReference>
<dbReference type="EnsemblMetazoa" id="G32581.2">
    <property type="protein sequence ID" value="G32581.2:cds"/>
    <property type="gene ID" value="G32581"/>
</dbReference>
<evidence type="ECO:0000313" key="3">
    <source>
        <dbReference type="Proteomes" id="UP000005408"/>
    </source>
</evidence>
<dbReference type="AlphaFoldDB" id="A0A8W8MJ98"/>
<proteinExistence type="predicted"/>
<keyword evidence="3" id="KW-1185">Reference proteome</keyword>
<keyword evidence="1" id="KW-0472">Membrane</keyword>
<keyword evidence="1" id="KW-1133">Transmembrane helix</keyword>
<dbReference type="EnsemblMetazoa" id="G32581.3">
    <property type="protein sequence ID" value="G32581.3:cds"/>
    <property type="gene ID" value="G32581"/>
</dbReference>
<feature type="transmembrane region" description="Helical" evidence="1">
    <location>
        <begin position="247"/>
        <end position="271"/>
    </location>
</feature>
<keyword evidence="1" id="KW-0812">Transmembrane</keyword>
<dbReference type="Gene3D" id="2.70.130.10">
    <property type="entry name" value="Mannose-6-phosphate receptor binding domain"/>
    <property type="match status" value="1"/>
</dbReference>
<organism evidence="2 3">
    <name type="scientific">Magallana gigas</name>
    <name type="common">Pacific oyster</name>
    <name type="synonym">Crassostrea gigas</name>
    <dbReference type="NCBI Taxonomy" id="29159"/>
    <lineage>
        <taxon>Eukaryota</taxon>
        <taxon>Metazoa</taxon>
        <taxon>Spiralia</taxon>
        <taxon>Lophotrochozoa</taxon>
        <taxon>Mollusca</taxon>
        <taxon>Bivalvia</taxon>
        <taxon>Autobranchia</taxon>
        <taxon>Pteriomorphia</taxon>
        <taxon>Ostreida</taxon>
        <taxon>Ostreoidea</taxon>
        <taxon>Ostreidae</taxon>
        <taxon>Magallana</taxon>
    </lineage>
</organism>
<dbReference type="SUPFAM" id="SSF50911">
    <property type="entry name" value="Mannose 6-phosphate receptor domain"/>
    <property type="match status" value="1"/>
</dbReference>
<dbReference type="GO" id="GO:0005802">
    <property type="term" value="C:trans-Golgi network"/>
    <property type="evidence" value="ECO:0007669"/>
    <property type="project" value="TreeGrafter"/>
</dbReference>
<dbReference type="OrthoDB" id="6129461at2759"/>
<evidence type="ECO:0000313" key="2">
    <source>
        <dbReference type="EnsemblMetazoa" id="G32581.3:cds"/>
    </source>
</evidence>
<dbReference type="Proteomes" id="UP000005408">
    <property type="component" value="Unassembled WGS sequence"/>
</dbReference>
<dbReference type="OMA" id="PCVCKDE"/>